<protein>
    <submittedName>
        <fullName evidence="2">Uncharacterized protein</fullName>
    </submittedName>
</protein>
<gene>
    <name evidence="2" type="ORF">D623_10028950</name>
</gene>
<feature type="region of interest" description="Disordered" evidence="1">
    <location>
        <begin position="96"/>
        <end position="117"/>
    </location>
</feature>
<evidence type="ECO:0000313" key="2">
    <source>
        <dbReference type="EMBL" id="EPQ09236.1"/>
    </source>
</evidence>
<organism evidence="2 3">
    <name type="scientific">Myotis brandtii</name>
    <name type="common">Brandt's bat</name>
    <dbReference type="NCBI Taxonomy" id="109478"/>
    <lineage>
        <taxon>Eukaryota</taxon>
        <taxon>Metazoa</taxon>
        <taxon>Chordata</taxon>
        <taxon>Craniata</taxon>
        <taxon>Vertebrata</taxon>
        <taxon>Euteleostomi</taxon>
        <taxon>Mammalia</taxon>
        <taxon>Eutheria</taxon>
        <taxon>Laurasiatheria</taxon>
        <taxon>Chiroptera</taxon>
        <taxon>Yangochiroptera</taxon>
        <taxon>Vespertilionidae</taxon>
        <taxon>Myotis</taxon>
    </lineage>
</organism>
<proteinExistence type="predicted"/>
<accession>S7MX83</accession>
<sequence>MRSRKKQPEKPRDFLRERYPAARQALTNCLPYVPLPVIKPPGHVCAPTGYPGYRSHYALHRMALNQPDEYDELETFFIWVRPNGRAAEVAEMQVARSVTAKQPSETEKKNEESKKNN</sequence>
<dbReference type="AlphaFoldDB" id="S7MX83"/>
<evidence type="ECO:0000313" key="3">
    <source>
        <dbReference type="Proteomes" id="UP000052978"/>
    </source>
</evidence>
<dbReference type="EMBL" id="KE162671">
    <property type="protein sequence ID" value="EPQ09236.1"/>
    <property type="molecule type" value="Genomic_DNA"/>
</dbReference>
<feature type="compositionally biased region" description="Basic and acidic residues" evidence="1">
    <location>
        <begin position="104"/>
        <end position="117"/>
    </location>
</feature>
<keyword evidence="3" id="KW-1185">Reference proteome</keyword>
<dbReference type="Proteomes" id="UP000052978">
    <property type="component" value="Unassembled WGS sequence"/>
</dbReference>
<reference evidence="2 3" key="1">
    <citation type="journal article" date="2013" name="Nat. Commun.">
        <title>Genome analysis reveals insights into physiology and longevity of the Brandt's bat Myotis brandtii.</title>
        <authorList>
            <person name="Seim I."/>
            <person name="Fang X."/>
            <person name="Xiong Z."/>
            <person name="Lobanov A.V."/>
            <person name="Huang Z."/>
            <person name="Ma S."/>
            <person name="Feng Y."/>
            <person name="Turanov A.A."/>
            <person name="Zhu Y."/>
            <person name="Lenz T.L."/>
            <person name="Gerashchenko M.V."/>
            <person name="Fan D."/>
            <person name="Hee Yim S."/>
            <person name="Yao X."/>
            <person name="Jordan D."/>
            <person name="Xiong Y."/>
            <person name="Ma Y."/>
            <person name="Lyapunov A.N."/>
            <person name="Chen G."/>
            <person name="Kulakova O.I."/>
            <person name="Sun Y."/>
            <person name="Lee S.G."/>
            <person name="Bronson R.T."/>
            <person name="Moskalev A.A."/>
            <person name="Sunyaev S.R."/>
            <person name="Zhang G."/>
            <person name="Krogh A."/>
            <person name="Wang J."/>
            <person name="Gladyshev V.N."/>
        </authorList>
    </citation>
    <scope>NUCLEOTIDE SEQUENCE [LARGE SCALE GENOMIC DNA]</scope>
</reference>
<evidence type="ECO:0000256" key="1">
    <source>
        <dbReference type="SAM" id="MobiDB-lite"/>
    </source>
</evidence>
<name>S7MX83_MYOBR</name>